<feature type="region of interest" description="Disordered" evidence="1">
    <location>
        <begin position="1"/>
        <end position="51"/>
    </location>
</feature>
<evidence type="ECO:0000256" key="1">
    <source>
        <dbReference type="SAM" id="MobiDB-lite"/>
    </source>
</evidence>
<sequence>MPLSGFKKSARTLQNPKKLPPRDHQDLLHKNPLKSANLELAKPNLNGATGV</sequence>
<dbReference type="AlphaFoldDB" id="A0A2T9Y0P1"/>
<name>A0A2T9Y0P1_9FUNG</name>
<protein>
    <submittedName>
        <fullName evidence="2">Uncharacterized protein</fullName>
    </submittedName>
</protein>
<dbReference type="EMBL" id="MBFS01003588">
    <property type="protein sequence ID" value="PVU85877.1"/>
    <property type="molecule type" value="Genomic_DNA"/>
</dbReference>
<evidence type="ECO:0000313" key="2">
    <source>
        <dbReference type="EMBL" id="PVU85877.1"/>
    </source>
</evidence>
<comment type="caution">
    <text evidence="2">The sequence shown here is derived from an EMBL/GenBank/DDBJ whole genome shotgun (WGS) entry which is preliminary data.</text>
</comment>
<reference evidence="2 3" key="1">
    <citation type="journal article" date="2018" name="MBio">
        <title>Comparative Genomics Reveals the Core Gene Toolbox for the Fungus-Insect Symbiosis.</title>
        <authorList>
            <person name="Wang Y."/>
            <person name="Stata M."/>
            <person name="Wang W."/>
            <person name="Stajich J.E."/>
            <person name="White M.M."/>
            <person name="Moncalvo J.M."/>
        </authorList>
    </citation>
    <scope>NUCLEOTIDE SEQUENCE [LARGE SCALE GENOMIC DNA]</scope>
    <source>
        <strain evidence="2 3">SC-DP-2</strain>
    </source>
</reference>
<keyword evidence="3" id="KW-1185">Reference proteome</keyword>
<evidence type="ECO:0000313" key="3">
    <source>
        <dbReference type="Proteomes" id="UP000245609"/>
    </source>
</evidence>
<feature type="compositionally biased region" description="Basic and acidic residues" evidence="1">
    <location>
        <begin position="20"/>
        <end position="29"/>
    </location>
</feature>
<gene>
    <name evidence="2" type="ORF">BB560_006873</name>
</gene>
<organism evidence="2 3">
    <name type="scientific">Smittium megazygosporum</name>
    <dbReference type="NCBI Taxonomy" id="133381"/>
    <lineage>
        <taxon>Eukaryota</taxon>
        <taxon>Fungi</taxon>
        <taxon>Fungi incertae sedis</taxon>
        <taxon>Zoopagomycota</taxon>
        <taxon>Kickxellomycotina</taxon>
        <taxon>Harpellomycetes</taxon>
        <taxon>Harpellales</taxon>
        <taxon>Legeriomycetaceae</taxon>
        <taxon>Smittium</taxon>
    </lineage>
</organism>
<dbReference type="Proteomes" id="UP000245609">
    <property type="component" value="Unassembled WGS sequence"/>
</dbReference>
<accession>A0A2T9Y0P1</accession>
<proteinExistence type="predicted"/>